<dbReference type="AlphaFoldDB" id="A0A6B0U6R0"/>
<organism evidence="1">
    <name type="scientific">Ixodes ricinus</name>
    <name type="common">Common tick</name>
    <name type="synonym">Acarus ricinus</name>
    <dbReference type="NCBI Taxonomy" id="34613"/>
    <lineage>
        <taxon>Eukaryota</taxon>
        <taxon>Metazoa</taxon>
        <taxon>Ecdysozoa</taxon>
        <taxon>Arthropoda</taxon>
        <taxon>Chelicerata</taxon>
        <taxon>Arachnida</taxon>
        <taxon>Acari</taxon>
        <taxon>Parasitiformes</taxon>
        <taxon>Ixodida</taxon>
        <taxon>Ixodoidea</taxon>
        <taxon>Ixodidae</taxon>
        <taxon>Ixodinae</taxon>
        <taxon>Ixodes</taxon>
    </lineage>
</organism>
<reference evidence="1" key="1">
    <citation type="submission" date="2019-12" db="EMBL/GenBank/DDBJ databases">
        <title>An insight into the sialome of adult female Ixodes ricinus ticks feeding for 6 days.</title>
        <authorList>
            <person name="Perner J."/>
            <person name="Ribeiro J.M.C."/>
        </authorList>
    </citation>
    <scope>NUCLEOTIDE SEQUENCE</scope>
    <source>
        <strain evidence="1">Semi-engorged</strain>
        <tissue evidence="1">Salivary glands</tissue>
    </source>
</reference>
<name>A0A6B0U6R0_IXORI</name>
<protein>
    <submittedName>
        <fullName evidence="1">Putative secreted protein</fullName>
    </submittedName>
</protein>
<dbReference type="EMBL" id="GIFC01003958">
    <property type="protein sequence ID" value="MXU86041.1"/>
    <property type="molecule type" value="Transcribed_RNA"/>
</dbReference>
<accession>A0A6B0U6R0</accession>
<sequence length="89" mass="9707">MFQLWAATPLACGSAVLRGAQLPVMNDFLSGALSLVVRSVLIIWLCTSCTQPQAVLWCGAPVVCLHVATFLYQQLSFDGAFPQVRPRRV</sequence>
<proteinExistence type="predicted"/>
<evidence type="ECO:0000313" key="1">
    <source>
        <dbReference type="EMBL" id="MXU86041.1"/>
    </source>
</evidence>